<keyword evidence="3" id="KW-0732">Signal</keyword>
<keyword evidence="5" id="KW-0378">Hydrolase</keyword>
<feature type="region of interest" description="Disordered" evidence="1">
    <location>
        <begin position="1352"/>
        <end position="1416"/>
    </location>
</feature>
<gene>
    <name evidence="4" type="ORF">C1SCF055_LOCUS24904</name>
</gene>
<dbReference type="GO" id="GO:0004519">
    <property type="term" value="F:endonuclease activity"/>
    <property type="evidence" value="ECO:0007669"/>
    <property type="project" value="UniProtKB-KW"/>
</dbReference>
<dbReference type="PANTHER" id="PTHR46967:SF1">
    <property type="entry name" value="KERATIN-ASSOCIATED PROTEIN 16-1-LIKE"/>
    <property type="match status" value="1"/>
</dbReference>
<keyword evidence="6" id="KW-1185">Reference proteome</keyword>
<feature type="transmembrane region" description="Helical" evidence="2">
    <location>
        <begin position="943"/>
        <end position="961"/>
    </location>
</feature>
<feature type="transmembrane region" description="Helical" evidence="2">
    <location>
        <begin position="677"/>
        <end position="697"/>
    </location>
</feature>
<evidence type="ECO:0000256" key="1">
    <source>
        <dbReference type="SAM" id="MobiDB-lite"/>
    </source>
</evidence>
<protein>
    <submittedName>
        <fullName evidence="5">Endonuclease V</fullName>
    </submittedName>
</protein>
<dbReference type="InterPro" id="IPR009030">
    <property type="entry name" value="Growth_fac_rcpt_cys_sf"/>
</dbReference>
<feature type="signal peptide" evidence="3">
    <location>
        <begin position="1"/>
        <end position="21"/>
    </location>
</feature>
<dbReference type="SMART" id="SM01411">
    <property type="entry name" value="Ephrin_rec_like"/>
    <property type="match status" value="2"/>
</dbReference>
<dbReference type="SUPFAM" id="SSF57184">
    <property type="entry name" value="Growth factor receptor domain"/>
    <property type="match status" value="1"/>
</dbReference>
<name>A0A9P1CUP4_9DINO</name>
<proteinExistence type="predicted"/>
<feature type="transmembrane region" description="Helical" evidence="2">
    <location>
        <begin position="831"/>
        <end position="857"/>
    </location>
</feature>
<feature type="transmembrane region" description="Helical" evidence="2">
    <location>
        <begin position="967"/>
        <end position="988"/>
    </location>
</feature>
<accession>A0A9P1CUP4</accession>
<comment type="caution">
    <text evidence="4">The sequence shown here is derived from an EMBL/GenBank/DDBJ whole genome shotgun (WGS) entry which is preliminary data.</text>
</comment>
<evidence type="ECO:0000313" key="6">
    <source>
        <dbReference type="Proteomes" id="UP001152797"/>
    </source>
</evidence>
<evidence type="ECO:0000256" key="3">
    <source>
        <dbReference type="SAM" id="SignalP"/>
    </source>
</evidence>
<keyword evidence="2" id="KW-0472">Membrane</keyword>
<dbReference type="Gene3D" id="2.10.50.10">
    <property type="entry name" value="Tumor Necrosis Factor Receptor, subunit A, domain 2"/>
    <property type="match status" value="1"/>
</dbReference>
<feature type="transmembrane region" description="Helical" evidence="2">
    <location>
        <begin position="642"/>
        <end position="665"/>
    </location>
</feature>
<feature type="transmembrane region" description="Helical" evidence="2">
    <location>
        <begin position="742"/>
        <end position="760"/>
    </location>
</feature>
<keyword evidence="2" id="KW-0812">Transmembrane</keyword>
<keyword evidence="2" id="KW-1133">Transmembrane helix</keyword>
<dbReference type="SUPFAM" id="SSF53850">
    <property type="entry name" value="Periplasmic binding protein-like II"/>
    <property type="match status" value="1"/>
</dbReference>
<evidence type="ECO:0000313" key="4">
    <source>
        <dbReference type="EMBL" id="CAI3998624.1"/>
    </source>
</evidence>
<evidence type="ECO:0000256" key="2">
    <source>
        <dbReference type="SAM" id="Phobius"/>
    </source>
</evidence>
<dbReference type="EMBL" id="CAMXCT030002513">
    <property type="protein sequence ID" value="CAL4785936.1"/>
    <property type="molecule type" value="Genomic_DNA"/>
</dbReference>
<organism evidence="4">
    <name type="scientific">Cladocopium goreaui</name>
    <dbReference type="NCBI Taxonomy" id="2562237"/>
    <lineage>
        <taxon>Eukaryota</taxon>
        <taxon>Sar</taxon>
        <taxon>Alveolata</taxon>
        <taxon>Dinophyceae</taxon>
        <taxon>Suessiales</taxon>
        <taxon>Symbiodiniaceae</taxon>
        <taxon>Cladocopium</taxon>
    </lineage>
</organism>
<feature type="chain" id="PRO_5043270764" evidence="3">
    <location>
        <begin position="22"/>
        <end position="1438"/>
    </location>
</feature>
<dbReference type="OrthoDB" id="413581at2759"/>
<sequence>MSNSSLWALAIFAGLWSFSRANSCLRDRIPESQRHYLFENSSLKGESTPTPIRLVVYDWASADVASTLVEILIGEVLGYHVVQDATKTVSIFDGILKLAGCTSADCSQSQVNSHVAVETWLAEAITLFQNFQESNAAKAPEDLGSMGYNGDHNLFVKGSIRDIAYQDSGLALDFYKSFNTTFHKPQKYFGHLEDLDPEDFFLCDADGLEFSNALRMSDYIRWTGDLGGVTQLPGGTYMARCPNGRFWLAPSCRHNSSECIPLLAAGNGWIVDAMMQWSTVYGFPVAIGIAASWDIFVSNVMNTRSLFYWWMPDATFLQLDPSYIVLPPHSPIEWSQGNLRTAGSQNYITKLVSPEVRASAPSVRLFLQNMKLELGEIKQLLLEVANGRSTFDTVCNWVIANTGRWRQWIPVETNCEPGFGLQAADGSPASARDGATGCLLCPAGSFSERLVDDFGETYRCVPCPAGSHQNIPGKSDCLLCNPGYIAPEPGLELCTACEFGTYATSTGMMMCETCSNGTMWTTSRVVDRGLEVETWIEIEGAYSPSFCHCMQGYHLHRGECELCIEGSKCPGSSKLELLPGFFSFAEEPGEIFECFGSKERCPGGMPGTCASGRDPESVACGACLGGMRPDGGTCVACSSTDYVLLVVLCTLIVVCTGGVHIFLVVTDQASANQRSSLFTAALSLGHLITCAQLFSIMQQLQINWADPFQVLLDIFSFISLDAILSSVDAINCVARVTPEVEYLIGSLIVPLFFTIGPILAHFNVVYMMRRAGKAKSFGLHLLWKTLGLFSLIFFISLCSSFLEPFRCNRHPSGLRTLQSSHSVLCGFTGTHFILCLIGGLVCLLPITYLALSCWIILVELPKRVRVADIAFIRACSFLVMRFHPGKEVFTVLFLIRNVLIVLAPLIPSSSASLFLMAMLLATSFGLIAYYKPWRSLLSTQVDMLTHLALLLILQMGALAVVDVQEHVTMIVCTACASFMIIAIVSAAAQSAARHILSKLHKQFHFFLCHHKASTACWARLLKMELRSRGSSFTAFLDSDNLTDLTQLFSYVSHDVKTFVVLGSSQILTRKWCLGEMVIARLEKVDTVLLTFPGFELPDEQFMKLYHKLVPDIGDFASYGFGIAEVRETLHWLSSVKQIPVNSDFTEGSLTYIINQLTNTFVSLPATTCRTDMNILADPENMEAISTAHVLAKLMAPLMMGSHISLPTVIANPKQKLVAGLADTQSSPHLIVLCTDQCLVSYYYASWLLQARHLRSCFAVPVVADDIFEIPSPVKIGKLVQSSRLQGLETIDTQAYAHVLKSIFLEIALPFLPAQSSEEDLMVKANQLALPLRSGTVTTLNNRLVMVDQQQYLSESPGNSPGKPHHGLEPENDDFELGDNESYTALGGVSSVALTPGRQSRPESEAMSEWKTAVPPDTKEAEFQMYAKMYFSPTVTAKF</sequence>
<dbReference type="PANTHER" id="PTHR46967">
    <property type="entry name" value="INSULIN-LIKE GROWTH FACTOR BINDING PROTEIN,N-TERMINAL"/>
    <property type="match status" value="1"/>
</dbReference>
<keyword evidence="5" id="KW-0255">Endonuclease</keyword>
<dbReference type="EMBL" id="CAMXCT020002513">
    <property type="protein sequence ID" value="CAL1151999.1"/>
    <property type="molecule type" value="Genomic_DNA"/>
</dbReference>
<evidence type="ECO:0000313" key="5">
    <source>
        <dbReference type="EMBL" id="CAL4785936.1"/>
    </source>
</evidence>
<reference evidence="5 6" key="2">
    <citation type="submission" date="2024-05" db="EMBL/GenBank/DDBJ databases">
        <authorList>
            <person name="Chen Y."/>
            <person name="Shah S."/>
            <person name="Dougan E. K."/>
            <person name="Thang M."/>
            <person name="Chan C."/>
        </authorList>
    </citation>
    <scope>NUCLEOTIDE SEQUENCE [LARGE SCALE GENOMIC DNA]</scope>
</reference>
<feature type="compositionally biased region" description="Acidic residues" evidence="1">
    <location>
        <begin position="1369"/>
        <end position="1378"/>
    </location>
</feature>
<reference evidence="4" key="1">
    <citation type="submission" date="2022-10" db="EMBL/GenBank/DDBJ databases">
        <authorList>
            <person name="Chen Y."/>
            <person name="Dougan E. K."/>
            <person name="Chan C."/>
            <person name="Rhodes N."/>
            <person name="Thang M."/>
        </authorList>
    </citation>
    <scope>NUCLEOTIDE SEQUENCE</scope>
</reference>
<keyword evidence="5" id="KW-0540">Nuclease</keyword>
<dbReference type="Proteomes" id="UP001152797">
    <property type="component" value="Unassembled WGS sequence"/>
</dbReference>
<dbReference type="EMBL" id="CAMXCT010002513">
    <property type="protein sequence ID" value="CAI3998624.1"/>
    <property type="molecule type" value="Genomic_DNA"/>
</dbReference>
<feature type="transmembrane region" description="Helical" evidence="2">
    <location>
        <begin position="781"/>
        <end position="802"/>
    </location>
</feature>